<sequence length="285" mass="31678">MDIKGFLKTQRLPLAYADTAQKWFIPLCERLLEHQKGAKKTFIVGINGSQGSGKSTLTAFIAAYLESVHNKNVVALSIDDFYFDKAHRGELSSHVHPLLATRGVPGTHDISLALDTINALQSAQSVAVPRFNKATDNPFPTAQWPLVDGPADVVILEGWCVGIKPQIPSQLNAPVNSLEETEDPLGIWRNFVNTELASTYQTLFSLIDYQVMLKAPSFDCVFNWRLEQEDKLRAATEGESTGIMSESEIARFIQHYQRLTEHALETLPDSCDTVFTLDENRAITS</sequence>
<organism evidence="2 3">
    <name type="scientific">Alteromonas australica</name>
    <dbReference type="NCBI Taxonomy" id="589873"/>
    <lineage>
        <taxon>Bacteria</taxon>
        <taxon>Pseudomonadati</taxon>
        <taxon>Pseudomonadota</taxon>
        <taxon>Gammaproteobacteria</taxon>
        <taxon>Alteromonadales</taxon>
        <taxon>Alteromonadaceae</taxon>
        <taxon>Alteromonas/Salinimonas group</taxon>
        <taxon>Alteromonas</taxon>
    </lineage>
</organism>
<dbReference type="AlphaFoldDB" id="A0A075NZZ9"/>
<keyword evidence="3" id="KW-1185">Reference proteome</keyword>
<dbReference type="GO" id="GO:0016301">
    <property type="term" value="F:kinase activity"/>
    <property type="evidence" value="ECO:0007669"/>
    <property type="project" value="UniProtKB-KW"/>
</dbReference>
<reference evidence="2 3" key="1">
    <citation type="submission" date="2014-06" db="EMBL/GenBank/DDBJ databases">
        <title>Genomes of Alteromonas australica, a world apart.</title>
        <authorList>
            <person name="Gonzaga A."/>
            <person name="Lopez-Perez M."/>
            <person name="Rodriguez-Valera F."/>
        </authorList>
    </citation>
    <scope>NUCLEOTIDE SEQUENCE [LARGE SCALE GENOMIC DNA]</scope>
    <source>
        <strain evidence="2 3">H 17</strain>
    </source>
</reference>
<evidence type="ECO:0000313" key="2">
    <source>
        <dbReference type="EMBL" id="AIF99118.1"/>
    </source>
</evidence>
<keyword evidence="2" id="KW-0808">Transferase</keyword>
<dbReference type="PANTHER" id="PTHR10285">
    <property type="entry name" value="URIDINE KINASE"/>
    <property type="match status" value="1"/>
</dbReference>
<keyword evidence="2" id="KW-0418">Kinase</keyword>
<name>A0A075NZZ9_9ALTE</name>
<dbReference type="eggNOG" id="COG4240">
    <property type="taxonomic scope" value="Bacteria"/>
</dbReference>
<evidence type="ECO:0000259" key="1">
    <source>
        <dbReference type="Pfam" id="PF00485"/>
    </source>
</evidence>
<dbReference type="InterPro" id="IPR006083">
    <property type="entry name" value="PRK/URK"/>
</dbReference>
<feature type="domain" description="Phosphoribulokinase/uridine kinase" evidence="1">
    <location>
        <begin position="43"/>
        <end position="159"/>
    </location>
</feature>
<proteinExistence type="predicted"/>
<dbReference type="Gene3D" id="3.40.50.300">
    <property type="entry name" value="P-loop containing nucleotide triphosphate hydrolases"/>
    <property type="match status" value="1"/>
</dbReference>
<dbReference type="EMBL" id="CP008849">
    <property type="protein sequence ID" value="AIF99118.1"/>
    <property type="molecule type" value="Genomic_DNA"/>
</dbReference>
<dbReference type="Proteomes" id="UP000056090">
    <property type="component" value="Chromosome"/>
</dbReference>
<protein>
    <submittedName>
        <fullName evidence="2">Kinase</fullName>
    </submittedName>
</protein>
<dbReference type="KEGG" id="aal:EP13_10730"/>
<dbReference type="InterPro" id="IPR027417">
    <property type="entry name" value="P-loop_NTPase"/>
</dbReference>
<dbReference type="RefSeq" id="WP_052364361.1">
    <property type="nucleotide sequence ID" value="NZ_CAJXAX010000014.1"/>
</dbReference>
<dbReference type="SUPFAM" id="SSF52540">
    <property type="entry name" value="P-loop containing nucleoside triphosphate hydrolases"/>
    <property type="match status" value="1"/>
</dbReference>
<gene>
    <name evidence="2" type="ORF">EP13_10730</name>
</gene>
<evidence type="ECO:0000313" key="3">
    <source>
        <dbReference type="Proteomes" id="UP000056090"/>
    </source>
</evidence>
<dbReference type="GO" id="GO:0005524">
    <property type="term" value="F:ATP binding"/>
    <property type="evidence" value="ECO:0007669"/>
    <property type="project" value="InterPro"/>
</dbReference>
<accession>A0A075NZZ9</accession>
<dbReference type="GeneID" id="78255380"/>
<dbReference type="Pfam" id="PF00485">
    <property type="entry name" value="PRK"/>
    <property type="match status" value="1"/>
</dbReference>